<evidence type="ECO:0000313" key="2">
    <source>
        <dbReference type="EMBL" id="MDQ0202174.1"/>
    </source>
</evidence>
<feature type="region of interest" description="Disordered" evidence="1">
    <location>
        <begin position="70"/>
        <end position="90"/>
    </location>
</feature>
<gene>
    <name evidence="2" type="ORF">J2S10_005405</name>
</gene>
<evidence type="ECO:0000256" key="1">
    <source>
        <dbReference type="SAM" id="MobiDB-lite"/>
    </source>
</evidence>
<sequence>MTAIFTPSLHKLVRFLQIIRPFKIACKFCRNILILPRFILCQKMHTFNNHTTLDMINDSFIGLSLMGSTPLGGEVTRRERPANDRREAAE</sequence>
<proteinExistence type="predicted"/>
<dbReference type="Proteomes" id="UP001224122">
    <property type="component" value="Unassembled WGS sequence"/>
</dbReference>
<organism evidence="2 3">
    <name type="scientific">Neobacillus ginsengisoli</name>
    <dbReference type="NCBI Taxonomy" id="904295"/>
    <lineage>
        <taxon>Bacteria</taxon>
        <taxon>Bacillati</taxon>
        <taxon>Bacillota</taxon>
        <taxon>Bacilli</taxon>
        <taxon>Bacillales</taxon>
        <taxon>Bacillaceae</taxon>
        <taxon>Neobacillus</taxon>
    </lineage>
</organism>
<dbReference type="EMBL" id="JAUSTW010000018">
    <property type="protein sequence ID" value="MDQ0202174.1"/>
    <property type="molecule type" value="Genomic_DNA"/>
</dbReference>
<comment type="caution">
    <text evidence="2">The sequence shown here is derived from an EMBL/GenBank/DDBJ whole genome shotgun (WGS) entry which is preliminary data.</text>
</comment>
<keyword evidence="3" id="KW-1185">Reference proteome</keyword>
<accession>A0ABT9Y2Y5</accession>
<evidence type="ECO:0000313" key="3">
    <source>
        <dbReference type="Proteomes" id="UP001224122"/>
    </source>
</evidence>
<protein>
    <submittedName>
        <fullName evidence="2">Uncharacterized protein</fullName>
    </submittedName>
</protein>
<reference evidence="2 3" key="1">
    <citation type="submission" date="2023-07" db="EMBL/GenBank/DDBJ databases">
        <title>Genomic Encyclopedia of Type Strains, Phase IV (KMG-IV): sequencing the most valuable type-strain genomes for metagenomic binning, comparative biology and taxonomic classification.</title>
        <authorList>
            <person name="Goeker M."/>
        </authorList>
    </citation>
    <scope>NUCLEOTIDE SEQUENCE [LARGE SCALE GENOMIC DNA]</scope>
    <source>
        <strain evidence="2 3">DSM 27594</strain>
    </source>
</reference>
<name>A0ABT9Y2Y5_9BACI</name>
<feature type="compositionally biased region" description="Basic and acidic residues" evidence="1">
    <location>
        <begin position="75"/>
        <end position="90"/>
    </location>
</feature>